<evidence type="ECO:0000259" key="2">
    <source>
        <dbReference type="PROSITE" id="PS50006"/>
    </source>
</evidence>
<dbReference type="Proteomes" id="UP000789595">
    <property type="component" value="Unassembled WGS sequence"/>
</dbReference>
<dbReference type="CDD" id="cd22673">
    <property type="entry name" value="FHA_Ki67"/>
    <property type="match status" value="1"/>
</dbReference>
<feature type="domain" description="FHA" evidence="2">
    <location>
        <begin position="52"/>
        <end position="103"/>
    </location>
</feature>
<evidence type="ECO:0000313" key="4">
    <source>
        <dbReference type="Proteomes" id="UP000789595"/>
    </source>
</evidence>
<name>A0A8J2SQ13_9STRA</name>
<dbReference type="InterPro" id="IPR000253">
    <property type="entry name" value="FHA_dom"/>
</dbReference>
<organism evidence="3 4">
    <name type="scientific">Pelagomonas calceolata</name>
    <dbReference type="NCBI Taxonomy" id="35677"/>
    <lineage>
        <taxon>Eukaryota</taxon>
        <taxon>Sar</taxon>
        <taxon>Stramenopiles</taxon>
        <taxon>Ochrophyta</taxon>
        <taxon>Pelagophyceae</taxon>
        <taxon>Pelagomonadales</taxon>
        <taxon>Pelagomonadaceae</taxon>
        <taxon>Pelagomonas</taxon>
    </lineage>
</organism>
<dbReference type="PROSITE" id="PS50006">
    <property type="entry name" value="FHA_DOMAIN"/>
    <property type="match status" value="1"/>
</dbReference>
<feature type="compositionally biased region" description="Pro residues" evidence="1">
    <location>
        <begin position="143"/>
        <end position="164"/>
    </location>
</feature>
<dbReference type="EMBL" id="CAKKNE010000003">
    <property type="protein sequence ID" value="CAH0372121.1"/>
    <property type="molecule type" value="Genomic_DNA"/>
</dbReference>
<proteinExistence type="predicted"/>
<keyword evidence="4" id="KW-1185">Reference proteome</keyword>
<dbReference type="Pfam" id="PF00498">
    <property type="entry name" value="FHA"/>
    <property type="match status" value="1"/>
</dbReference>
<dbReference type="InterPro" id="IPR008984">
    <property type="entry name" value="SMAD_FHA_dom_sf"/>
</dbReference>
<feature type="region of interest" description="Disordered" evidence="1">
    <location>
        <begin position="134"/>
        <end position="183"/>
    </location>
</feature>
<dbReference type="Gene3D" id="2.60.200.20">
    <property type="match status" value="1"/>
</dbReference>
<gene>
    <name evidence="3" type="ORF">PECAL_3P20970</name>
</gene>
<reference evidence="3" key="1">
    <citation type="submission" date="2021-11" db="EMBL/GenBank/DDBJ databases">
        <authorList>
            <consortium name="Genoscope - CEA"/>
            <person name="William W."/>
        </authorList>
    </citation>
    <scope>NUCLEOTIDE SEQUENCE</scope>
</reference>
<accession>A0A8J2SQ13</accession>
<sequence>MAEQIDLRCDTTHEDGDAPAEKRARALTAAGYIYDPGEGKRIPLDADAAATVTFGRALTSDVRIGLTHCSRLHAELRVDQNARVSLVNHAKAANATLLNAQPLAPKAACDVRDGDVFEICGRRFVFEAASAKRARVDDGGDDAPPPPAVDAAPPPAVDAAPPPAVDVAPPAAAPRPKRRRPRRAVDLADAAAALDTDTIKGWMRDRSAIVDVKRPRYDAVAAAPADPLALRLAPSVAPELAAVAARLHGGDGDSARAALPVNRRGAEAAPAPAPARFSARFDDDEGGTDSVDLGRIDELAHARAARLRESRRLQKDGKGSPATPAVCTPFVPLGTGYEDYVVCADHRCGKACTLRDACPSDVHVIYNGRYTLYDCLQLDDEGNYVVEGGRYKCECGAAWTTRHPMKGHCTKCGGYEEGLALVSRCESEGTTPPRWMYTRDRAQKALAAAEEEEAKAQADFETMPLAKQLLREIRGGDGGGLVIDEGSWNEPRQPPLSWAASDTCATSAFGVDAPLFAWAAPAAECPVTATKPLFVARYEGAQRASRSRPTEEAPTETRIVENEGATFHTDYVETPKTLDEVLPDADVSARNRAGPRVQAEMKDAEKQRIERSKKAKAGELDYDVRCASELNSKKYKYGCPKKNKQGKGRCRYWHAPNPPNGKQPIFMWDAEQEVHVDYDESKWDEFCERCAAAKAAGAECVCKTCP</sequence>
<dbReference type="AlphaFoldDB" id="A0A8J2SQ13"/>
<feature type="compositionally biased region" description="Low complexity" evidence="1">
    <location>
        <begin position="267"/>
        <end position="278"/>
    </location>
</feature>
<comment type="caution">
    <text evidence="3">The sequence shown here is derived from an EMBL/GenBank/DDBJ whole genome shotgun (WGS) entry which is preliminary data.</text>
</comment>
<evidence type="ECO:0000256" key="1">
    <source>
        <dbReference type="SAM" id="MobiDB-lite"/>
    </source>
</evidence>
<feature type="region of interest" description="Disordered" evidence="1">
    <location>
        <begin position="263"/>
        <end position="286"/>
    </location>
</feature>
<protein>
    <recommendedName>
        <fullName evidence="2">FHA domain-containing protein</fullName>
    </recommendedName>
</protein>
<evidence type="ECO:0000313" key="3">
    <source>
        <dbReference type="EMBL" id="CAH0372121.1"/>
    </source>
</evidence>
<dbReference type="SUPFAM" id="SSF49879">
    <property type="entry name" value="SMAD/FHA domain"/>
    <property type="match status" value="1"/>
</dbReference>